<gene>
    <name evidence="4" type="ORF">S01H1_36761</name>
</gene>
<dbReference type="InterPro" id="IPR027417">
    <property type="entry name" value="P-loop_NTPase"/>
</dbReference>
<feature type="domain" description="KaiC-like" evidence="3">
    <location>
        <begin position="2"/>
        <end position="91"/>
    </location>
</feature>
<organism evidence="4">
    <name type="scientific">marine sediment metagenome</name>
    <dbReference type="NCBI Taxonomy" id="412755"/>
    <lineage>
        <taxon>unclassified sequences</taxon>
        <taxon>metagenomes</taxon>
        <taxon>ecological metagenomes</taxon>
    </lineage>
</organism>
<accession>X0V3K7</accession>
<reference evidence="4" key="1">
    <citation type="journal article" date="2014" name="Front. Microbiol.">
        <title>High frequency of phylogenetically diverse reductive dehalogenase-homologous genes in deep subseafloor sedimentary metagenomes.</title>
        <authorList>
            <person name="Kawai M."/>
            <person name="Futagami T."/>
            <person name="Toyoda A."/>
            <person name="Takaki Y."/>
            <person name="Nishi S."/>
            <person name="Hori S."/>
            <person name="Arai W."/>
            <person name="Tsubouchi T."/>
            <person name="Morono Y."/>
            <person name="Uchiyama I."/>
            <person name="Ito T."/>
            <person name="Fujiyama A."/>
            <person name="Inagaki F."/>
            <person name="Takami H."/>
        </authorList>
    </citation>
    <scope>NUCLEOTIDE SEQUENCE</scope>
    <source>
        <strain evidence="4">Expedition CK06-06</strain>
    </source>
</reference>
<dbReference type="InterPro" id="IPR014774">
    <property type="entry name" value="KaiC-like_dom"/>
</dbReference>
<proteinExistence type="predicted"/>
<dbReference type="PANTHER" id="PTHR43637">
    <property type="entry name" value="UPF0273 PROTEIN TM_0370"/>
    <property type="match status" value="1"/>
</dbReference>
<name>X0V3K7_9ZZZZ</name>
<dbReference type="Gene3D" id="3.40.50.300">
    <property type="entry name" value="P-loop containing nucleotide triphosphate hydrolases"/>
    <property type="match status" value="1"/>
</dbReference>
<keyword evidence="1" id="KW-0547">Nucleotide-binding</keyword>
<dbReference type="GO" id="GO:0005524">
    <property type="term" value="F:ATP binding"/>
    <property type="evidence" value="ECO:0007669"/>
    <property type="project" value="UniProtKB-KW"/>
</dbReference>
<protein>
    <recommendedName>
        <fullName evidence="3">KaiC-like domain-containing protein</fullName>
    </recommendedName>
</protein>
<dbReference type="PANTHER" id="PTHR43637:SF1">
    <property type="entry name" value="UPF0273 PROTEIN TM_0370"/>
    <property type="match status" value="1"/>
</dbReference>
<evidence type="ECO:0000256" key="2">
    <source>
        <dbReference type="ARBA" id="ARBA00022840"/>
    </source>
</evidence>
<dbReference type="Pfam" id="PF06745">
    <property type="entry name" value="ATPase"/>
    <property type="match status" value="1"/>
</dbReference>
<evidence type="ECO:0000256" key="1">
    <source>
        <dbReference type="ARBA" id="ARBA00022741"/>
    </source>
</evidence>
<keyword evidence="2" id="KW-0067">ATP-binding</keyword>
<comment type="caution">
    <text evidence="4">The sequence shown here is derived from an EMBL/GenBank/DDBJ whole genome shotgun (WGS) entry which is preliminary data.</text>
</comment>
<evidence type="ECO:0000313" key="4">
    <source>
        <dbReference type="EMBL" id="GAG07098.1"/>
    </source>
</evidence>
<feature type="non-terminal residue" evidence="4">
    <location>
        <position position="1"/>
    </location>
</feature>
<sequence>YRFYVERLFRYFERIGSTTFLTTETEQTPEKYSPTGVEEFLADGVIVFYNFRKENIRESAIEVLKMRGEKHKRKIVGMKITDNGIKVYPDQDVFAAMEI</sequence>
<dbReference type="EMBL" id="BARS01023057">
    <property type="protein sequence ID" value="GAG07098.1"/>
    <property type="molecule type" value="Genomic_DNA"/>
</dbReference>
<evidence type="ECO:0000259" key="3">
    <source>
        <dbReference type="Pfam" id="PF06745"/>
    </source>
</evidence>
<dbReference type="SUPFAM" id="SSF52540">
    <property type="entry name" value="P-loop containing nucleoside triphosphate hydrolases"/>
    <property type="match status" value="1"/>
</dbReference>
<dbReference type="AlphaFoldDB" id="X0V3K7"/>